<dbReference type="RefSeq" id="WP_114823116.1">
    <property type="nucleotide sequence ID" value="NZ_QQSY01000001.1"/>
</dbReference>
<dbReference type="Pfam" id="PF00731">
    <property type="entry name" value="AIRC"/>
    <property type="match status" value="1"/>
</dbReference>
<dbReference type="PANTHER" id="PTHR43064">
    <property type="entry name" value="PHOSPHORIBOSYLAMINOIMIDAZOLE CARBOXYLASE-RELATED"/>
    <property type="match status" value="1"/>
</dbReference>
<dbReference type="SMART" id="SM01001">
    <property type="entry name" value="AIRC"/>
    <property type="match status" value="1"/>
</dbReference>
<reference evidence="2 3" key="1">
    <citation type="submission" date="2018-07" db="EMBL/GenBank/DDBJ databases">
        <title>Dyella solisilvae sp. nov., isolated from the pine and broad-leaved mixed forest soil.</title>
        <authorList>
            <person name="Gao Z."/>
            <person name="Qiu L."/>
        </authorList>
    </citation>
    <scope>NUCLEOTIDE SEQUENCE [LARGE SCALE GENOMIC DNA]</scope>
    <source>
        <strain evidence="2 3">DHG54</strain>
    </source>
</reference>
<dbReference type="AlphaFoldDB" id="A0A370K9P6"/>
<accession>A0A370K9P6</accession>
<gene>
    <name evidence="2" type="primary">larB</name>
    <name evidence="2" type="ORF">DVT68_00475</name>
</gene>
<dbReference type="Gene3D" id="3.40.50.1970">
    <property type="match status" value="1"/>
</dbReference>
<sequence>MTPEFKFDFERGARIGLDEAVFCQGKTVDQISAIVDAVKAKTGRLLLTRLEPSKYEVLFARHGEQLDFDPLSRTAILGQPHGALLAPPVALVMAGTADLPVGREAARTLAFAGQAFREYVDVGVAGLWRLLERMDEIRSFPVVIVAAGADAALVSVVGGLVSSAVIALPTSVGYGVATGGAAALHASLASCAPGISVVNIDNGYGAACAALRISRVVAALQKSGEGVD</sequence>
<feature type="domain" description="PurE" evidence="1">
    <location>
        <begin position="87"/>
        <end position="219"/>
    </location>
</feature>
<name>A0A370K9P6_9GAMM</name>
<dbReference type="PANTHER" id="PTHR43064:SF1">
    <property type="entry name" value="SLL1489 PROTEIN"/>
    <property type="match status" value="1"/>
</dbReference>
<dbReference type="OrthoDB" id="9782511at2"/>
<protein>
    <submittedName>
        <fullName evidence="2">Nickel pincer cofactor biosynthesis protein LarB</fullName>
    </submittedName>
</protein>
<organism evidence="2 3">
    <name type="scientific">Dyella solisilvae</name>
    <dbReference type="NCBI Taxonomy" id="1920168"/>
    <lineage>
        <taxon>Bacteria</taxon>
        <taxon>Pseudomonadati</taxon>
        <taxon>Pseudomonadota</taxon>
        <taxon>Gammaproteobacteria</taxon>
        <taxon>Lysobacterales</taxon>
        <taxon>Rhodanobacteraceae</taxon>
        <taxon>Dyella</taxon>
    </lineage>
</organism>
<evidence type="ECO:0000313" key="3">
    <source>
        <dbReference type="Proteomes" id="UP000254711"/>
    </source>
</evidence>
<dbReference type="EMBL" id="QQSY01000001">
    <property type="protein sequence ID" value="RDI99374.1"/>
    <property type="molecule type" value="Genomic_DNA"/>
</dbReference>
<dbReference type="GO" id="GO:0016787">
    <property type="term" value="F:hydrolase activity"/>
    <property type="evidence" value="ECO:0007669"/>
    <property type="project" value="InterPro"/>
</dbReference>
<proteinExistence type="predicted"/>
<dbReference type="NCBIfam" id="NF033503">
    <property type="entry name" value="LarB"/>
    <property type="match status" value="1"/>
</dbReference>
<dbReference type="InterPro" id="IPR000031">
    <property type="entry name" value="PurE_dom"/>
</dbReference>
<dbReference type="SUPFAM" id="SSF52255">
    <property type="entry name" value="N5-CAIR mutase (phosphoribosylaminoimidazole carboxylase, PurE)"/>
    <property type="match status" value="1"/>
</dbReference>
<evidence type="ECO:0000313" key="2">
    <source>
        <dbReference type="EMBL" id="RDI99374.1"/>
    </source>
</evidence>
<comment type="caution">
    <text evidence="2">The sequence shown here is derived from an EMBL/GenBank/DDBJ whole genome shotgun (WGS) entry which is preliminary data.</text>
</comment>
<dbReference type="Proteomes" id="UP000254711">
    <property type="component" value="Unassembled WGS sequence"/>
</dbReference>
<keyword evidence="3" id="KW-1185">Reference proteome</keyword>
<dbReference type="GO" id="GO:0006189">
    <property type="term" value="P:'de novo' IMP biosynthetic process"/>
    <property type="evidence" value="ECO:0007669"/>
    <property type="project" value="InterPro"/>
</dbReference>
<dbReference type="InterPro" id="IPR039476">
    <property type="entry name" value="P2CMN_synthase_LarB"/>
</dbReference>
<evidence type="ECO:0000259" key="1">
    <source>
        <dbReference type="SMART" id="SM01001"/>
    </source>
</evidence>